<evidence type="ECO:0000256" key="2">
    <source>
        <dbReference type="PROSITE-ProRule" id="PRU00335"/>
    </source>
</evidence>
<dbReference type="GO" id="GO:0003700">
    <property type="term" value="F:DNA-binding transcription factor activity"/>
    <property type="evidence" value="ECO:0007669"/>
    <property type="project" value="TreeGrafter"/>
</dbReference>
<dbReference type="Pfam" id="PF00440">
    <property type="entry name" value="TetR_N"/>
    <property type="match status" value="1"/>
</dbReference>
<comment type="caution">
    <text evidence="4">The sequence shown here is derived from an EMBL/GenBank/DDBJ whole genome shotgun (WGS) entry which is preliminary data.</text>
</comment>
<evidence type="ECO:0000313" key="4">
    <source>
        <dbReference type="EMBL" id="TPW77341.1"/>
    </source>
</evidence>
<accession>A0A506XX59</accession>
<dbReference type="Gene3D" id="1.10.357.10">
    <property type="entry name" value="Tetracycline Repressor, domain 2"/>
    <property type="match status" value="1"/>
</dbReference>
<protein>
    <submittedName>
        <fullName evidence="4">TetR/AcrR family transcriptional regulator</fullName>
    </submittedName>
</protein>
<dbReference type="AlphaFoldDB" id="A0A506XX59"/>
<dbReference type="Proteomes" id="UP000316252">
    <property type="component" value="Unassembled WGS sequence"/>
</dbReference>
<sequence length="208" mass="22493">MTEHEDPRVTRSRALILDAAAAVFLEHGYVDATVDQIAAAGGIAKRTIYNLFGEKDALFRATILRSIATADRFSASLAAEVLAVDDPAVELPDVAVRLAESVLLGPVLPLRRLLVTESRRFPDLAEEYRDRAPEAVMRALAALFVRLAERGLLRAAPGRLMAEHFAFLVMGADLDRGTFLPLDVTARRVRTAARAGAAAFLRAYAPGA</sequence>
<dbReference type="InterPro" id="IPR036271">
    <property type="entry name" value="Tet_transcr_reg_TetR-rel_C_sf"/>
</dbReference>
<reference evidence="4 5" key="1">
    <citation type="submission" date="2019-06" db="EMBL/GenBank/DDBJ databases">
        <authorList>
            <person name="Li F."/>
        </authorList>
    </citation>
    <scope>NUCLEOTIDE SEQUENCE [LARGE SCALE GENOMIC DNA]</scope>
    <source>
        <strain evidence="4 5">10F1D-1</strain>
    </source>
</reference>
<dbReference type="PRINTS" id="PR00455">
    <property type="entry name" value="HTHTETR"/>
</dbReference>
<name>A0A506XX59_9MICO</name>
<dbReference type="SUPFAM" id="SSF48498">
    <property type="entry name" value="Tetracyclin repressor-like, C-terminal domain"/>
    <property type="match status" value="1"/>
</dbReference>
<organism evidence="4 5">
    <name type="scientific">Schumannella soli</name>
    <dbReference type="NCBI Taxonomy" id="2590779"/>
    <lineage>
        <taxon>Bacteria</taxon>
        <taxon>Bacillati</taxon>
        <taxon>Actinomycetota</taxon>
        <taxon>Actinomycetes</taxon>
        <taxon>Micrococcales</taxon>
        <taxon>Microbacteriaceae</taxon>
        <taxon>Schumannella</taxon>
    </lineage>
</organism>
<dbReference type="EMBL" id="VHQG01000001">
    <property type="protein sequence ID" value="TPW77341.1"/>
    <property type="molecule type" value="Genomic_DNA"/>
</dbReference>
<dbReference type="SUPFAM" id="SSF46689">
    <property type="entry name" value="Homeodomain-like"/>
    <property type="match status" value="1"/>
</dbReference>
<dbReference type="PANTHER" id="PTHR30055:SF146">
    <property type="entry name" value="HTH-TYPE TRANSCRIPTIONAL DUAL REGULATOR CECR"/>
    <property type="match status" value="1"/>
</dbReference>
<dbReference type="InterPro" id="IPR039536">
    <property type="entry name" value="TetR_C_Proteobacteria"/>
</dbReference>
<feature type="DNA-binding region" description="H-T-H motif" evidence="2">
    <location>
        <begin position="33"/>
        <end position="52"/>
    </location>
</feature>
<evidence type="ECO:0000313" key="5">
    <source>
        <dbReference type="Proteomes" id="UP000316252"/>
    </source>
</evidence>
<dbReference type="InterPro" id="IPR050109">
    <property type="entry name" value="HTH-type_TetR-like_transc_reg"/>
</dbReference>
<dbReference type="Pfam" id="PF14246">
    <property type="entry name" value="TetR_C_7"/>
    <property type="match status" value="1"/>
</dbReference>
<dbReference type="PROSITE" id="PS50977">
    <property type="entry name" value="HTH_TETR_2"/>
    <property type="match status" value="1"/>
</dbReference>
<proteinExistence type="predicted"/>
<dbReference type="RefSeq" id="WP_141161869.1">
    <property type="nucleotide sequence ID" value="NZ_VHQG01000001.1"/>
</dbReference>
<dbReference type="InterPro" id="IPR009057">
    <property type="entry name" value="Homeodomain-like_sf"/>
</dbReference>
<keyword evidence="1 2" id="KW-0238">DNA-binding</keyword>
<dbReference type="OrthoDB" id="7186128at2"/>
<dbReference type="PANTHER" id="PTHR30055">
    <property type="entry name" value="HTH-TYPE TRANSCRIPTIONAL REGULATOR RUTR"/>
    <property type="match status" value="1"/>
</dbReference>
<evidence type="ECO:0000259" key="3">
    <source>
        <dbReference type="PROSITE" id="PS50977"/>
    </source>
</evidence>
<dbReference type="GO" id="GO:0000976">
    <property type="term" value="F:transcription cis-regulatory region binding"/>
    <property type="evidence" value="ECO:0007669"/>
    <property type="project" value="TreeGrafter"/>
</dbReference>
<gene>
    <name evidence="4" type="ORF">FJ657_01180</name>
</gene>
<evidence type="ECO:0000256" key="1">
    <source>
        <dbReference type="ARBA" id="ARBA00023125"/>
    </source>
</evidence>
<dbReference type="InterPro" id="IPR001647">
    <property type="entry name" value="HTH_TetR"/>
</dbReference>
<feature type="domain" description="HTH tetR-type" evidence="3">
    <location>
        <begin position="10"/>
        <end position="70"/>
    </location>
</feature>
<keyword evidence="5" id="KW-1185">Reference proteome</keyword>